<sequence>MSATSEGYLWTPVGETAGLETDAVVSSTPNSSLLSAYDVIVIGAGFAGLVAARDLSRNLHLRVLLLEGRDRIGGRTWTAKALGEEFEMGGTWVHWNQPHVFTEIRRYGLQKNLKTSAGTAEVETTRYTPAFSPSQEINGEEMNAAVQRAADAFFSIDGLSSRKLMPYPHDPLREPALWAQYDHLSAKDRLDQLDIPQLEKDLFDAMISSFGAVPGDQCAFTEVLRWYALGGHSMAGVFELAGTYKLGKGGTTSLAQSILGEYGGHMVLNAVVDRVVQNGTSVTVSTKAGHQIEAKYLVLTIPLNCLSEVSFSPALSPRREEAIKAGYINKGTKFHFHLAQEHPGWFSVASGYGSSPWCFAFSDHNGTTAKKGTFCIGFGYGSHLTNCHANDEIISTFKEHMKPGSEVMAYLTHDWVTDEFAKGTWSCWGPGSMIQSLEELQKSDGRVLFASADWADGWRGFIDGAIERGMLACKDVERLLSQEKISPRMWVIGMFKRRHR</sequence>
<evidence type="ECO:0000256" key="2">
    <source>
        <dbReference type="ARBA" id="ARBA00012804"/>
    </source>
</evidence>
<dbReference type="PANTHER" id="PTHR43563:SF1">
    <property type="entry name" value="AMINE OXIDASE [FLAVIN-CONTAINING] B"/>
    <property type="match status" value="1"/>
</dbReference>
<proteinExistence type="inferred from homology"/>
<keyword evidence="6" id="KW-1185">Reference proteome</keyword>
<evidence type="ECO:0000259" key="4">
    <source>
        <dbReference type="Pfam" id="PF01593"/>
    </source>
</evidence>
<dbReference type="OrthoDB" id="7777654at2759"/>
<dbReference type="PANTHER" id="PTHR43563">
    <property type="entry name" value="AMINE OXIDASE"/>
    <property type="match status" value="1"/>
</dbReference>
<dbReference type="InterPro" id="IPR050703">
    <property type="entry name" value="Flavin_MAO"/>
</dbReference>
<dbReference type="Gene3D" id="3.50.50.60">
    <property type="entry name" value="FAD/NAD(P)-binding domain"/>
    <property type="match status" value="2"/>
</dbReference>
<name>A0A8H3WAA9_9PEZI</name>
<reference evidence="5 6" key="1">
    <citation type="submission" date="2019-12" db="EMBL/GenBank/DDBJ databases">
        <title>A genome sequence resource for the geographically widespread anthracnose pathogen Colletotrichum asianum.</title>
        <authorList>
            <person name="Meng Y."/>
        </authorList>
    </citation>
    <scope>NUCLEOTIDE SEQUENCE [LARGE SCALE GENOMIC DNA]</scope>
    <source>
        <strain evidence="5 6">ICMP 18580</strain>
    </source>
</reference>
<organism evidence="5 6">
    <name type="scientific">Colletotrichum asianum</name>
    <dbReference type="NCBI Taxonomy" id="702518"/>
    <lineage>
        <taxon>Eukaryota</taxon>
        <taxon>Fungi</taxon>
        <taxon>Dikarya</taxon>
        <taxon>Ascomycota</taxon>
        <taxon>Pezizomycotina</taxon>
        <taxon>Sordariomycetes</taxon>
        <taxon>Hypocreomycetidae</taxon>
        <taxon>Glomerellales</taxon>
        <taxon>Glomerellaceae</taxon>
        <taxon>Colletotrichum</taxon>
        <taxon>Colletotrichum gloeosporioides species complex</taxon>
    </lineage>
</organism>
<evidence type="ECO:0000256" key="1">
    <source>
        <dbReference type="ARBA" id="ARBA00005995"/>
    </source>
</evidence>
<evidence type="ECO:0000313" key="6">
    <source>
        <dbReference type="Proteomes" id="UP000434172"/>
    </source>
</evidence>
<dbReference type="InterPro" id="IPR002937">
    <property type="entry name" value="Amino_oxidase"/>
</dbReference>
<dbReference type="Pfam" id="PF01593">
    <property type="entry name" value="Amino_oxidase"/>
    <property type="match status" value="1"/>
</dbReference>
<dbReference type="Proteomes" id="UP000434172">
    <property type="component" value="Unassembled WGS sequence"/>
</dbReference>
<comment type="catalytic activity">
    <reaction evidence="3">
        <text>a secondary aliphatic amine + O2 + H2O = a primary amine + an aldehyde + H2O2</text>
        <dbReference type="Rhea" id="RHEA:26414"/>
        <dbReference type="ChEBI" id="CHEBI:15377"/>
        <dbReference type="ChEBI" id="CHEBI:15379"/>
        <dbReference type="ChEBI" id="CHEBI:16240"/>
        <dbReference type="ChEBI" id="CHEBI:17478"/>
        <dbReference type="ChEBI" id="CHEBI:58855"/>
        <dbReference type="ChEBI" id="CHEBI:65296"/>
        <dbReference type="EC" id="1.4.3.4"/>
    </reaction>
</comment>
<dbReference type="SUPFAM" id="SSF51905">
    <property type="entry name" value="FAD/NAD(P)-binding domain"/>
    <property type="match status" value="1"/>
</dbReference>
<dbReference type="GO" id="GO:0097621">
    <property type="term" value="F:monoamine oxidase activity"/>
    <property type="evidence" value="ECO:0007669"/>
    <property type="project" value="UniProtKB-EC"/>
</dbReference>
<evidence type="ECO:0000313" key="5">
    <source>
        <dbReference type="EMBL" id="KAF0322710.1"/>
    </source>
</evidence>
<protein>
    <recommendedName>
        <fullName evidence="2">monoamine oxidase</fullName>
        <ecNumber evidence="2">1.4.3.4</ecNumber>
    </recommendedName>
</protein>
<dbReference type="InterPro" id="IPR036188">
    <property type="entry name" value="FAD/NAD-bd_sf"/>
</dbReference>
<accession>A0A8H3WAA9</accession>
<dbReference type="AlphaFoldDB" id="A0A8H3WAA9"/>
<evidence type="ECO:0000256" key="3">
    <source>
        <dbReference type="ARBA" id="ARBA00048448"/>
    </source>
</evidence>
<comment type="caution">
    <text evidence="5">The sequence shown here is derived from an EMBL/GenBank/DDBJ whole genome shotgun (WGS) entry which is preliminary data.</text>
</comment>
<feature type="domain" description="Amine oxidase" evidence="4">
    <location>
        <begin position="46"/>
        <end position="476"/>
    </location>
</feature>
<comment type="similarity">
    <text evidence="1">Belongs to the flavin monoamine oxidase family.</text>
</comment>
<dbReference type="EC" id="1.4.3.4" evidence="2"/>
<dbReference type="Gene3D" id="3.90.660.10">
    <property type="match status" value="2"/>
</dbReference>
<gene>
    <name evidence="5" type="ORF">GQ607_009951</name>
</gene>
<dbReference type="EMBL" id="WOWK01000058">
    <property type="protein sequence ID" value="KAF0322710.1"/>
    <property type="molecule type" value="Genomic_DNA"/>
</dbReference>